<dbReference type="InterPro" id="IPR057326">
    <property type="entry name" value="KR_dom"/>
</dbReference>
<feature type="region of interest" description="Disordered" evidence="8">
    <location>
        <begin position="500"/>
        <end position="523"/>
    </location>
</feature>
<dbReference type="InterPro" id="IPR014043">
    <property type="entry name" value="Acyl_transferase_dom"/>
</dbReference>
<dbReference type="InterPro" id="IPR016036">
    <property type="entry name" value="Malonyl_transacylase_ACP-bd"/>
</dbReference>
<dbReference type="SUPFAM" id="SSF51735">
    <property type="entry name" value="NAD(P)-binding Rossmann-fold domains"/>
    <property type="match status" value="2"/>
</dbReference>
<dbReference type="Pfam" id="PF00698">
    <property type="entry name" value="Acyl_transf_1"/>
    <property type="match status" value="1"/>
</dbReference>
<dbReference type="InterPro" id="IPR049551">
    <property type="entry name" value="PKS_DH_C"/>
</dbReference>
<dbReference type="InterPro" id="IPR032821">
    <property type="entry name" value="PKS_assoc"/>
</dbReference>
<evidence type="ECO:0000256" key="8">
    <source>
        <dbReference type="SAM" id="MobiDB-lite"/>
    </source>
</evidence>
<evidence type="ECO:0000259" key="9">
    <source>
        <dbReference type="PROSITE" id="PS52004"/>
    </source>
</evidence>
<dbReference type="InterPro" id="IPR036291">
    <property type="entry name" value="NAD(P)-bd_dom_sf"/>
</dbReference>
<dbReference type="GO" id="GO:0004312">
    <property type="term" value="F:fatty acid synthase activity"/>
    <property type="evidence" value="ECO:0007669"/>
    <property type="project" value="TreeGrafter"/>
</dbReference>
<reference evidence="11" key="2">
    <citation type="submission" date="2020-11" db="EMBL/GenBank/DDBJ databases">
        <title>Whole genome sequencing of Colletotrichum sp.</title>
        <authorList>
            <person name="Li H."/>
        </authorList>
    </citation>
    <scope>NUCLEOTIDE SEQUENCE</scope>
    <source>
        <strain evidence="11">CkLH20</strain>
    </source>
</reference>
<dbReference type="Gene3D" id="3.90.180.10">
    <property type="entry name" value="Medium-chain alcohol dehydrogenases, catalytic domain"/>
    <property type="match status" value="1"/>
</dbReference>
<evidence type="ECO:0000256" key="2">
    <source>
        <dbReference type="ARBA" id="ARBA00022553"/>
    </source>
</evidence>
<dbReference type="Pfam" id="PF13602">
    <property type="entry name" value="ADH_zinc_N_2"/>
    <property type="match status" value="1"/>
</dbReference>
<dbReference type="RefSeq" id="XP_038748084.1">
    <property type="nucleotide sequence ID" value="XM_038886834.1"/>
</dbReference>
<dbReference type="GO" id="GO:0044550">
    <property type="term" value="P:secondary metabolite biosynthetic process"/>
    <property type="evidence" value="ECO:0007669"/>
    <property type="project" value="TreeGrafter"/>
</dbReference>
<dbReference type="Gene3D" id="3.30.70.3290">
    <property type="match status" value="1"/>
</dbReference>
<dbReference type="SUPFAM" id="SSF53901">
    <property type="entry name" value="Thiolase-like"/>
    <property type="match status" value="1"/>
</dbReference>
<dbReference type="SMART" id="SM00829">
    <property type="entry name" value="PKS_ER"/>
    <property type="match status" value="1"/>
</dbReference>
<sequence length="2509" mass="270896">MQASMQEDRLHLDGVKLPATGPTVINVTELKALDSSGGSQTTEEASPVASADDRFHSSTDNRYSQPDFELEDDPACIIGIACRLPGGIRSPSDLWELLKAKKTTQGRVPPERFNMAGYYHADGKRAGVMDADGGYFLDEDVRKFDNEVFGLNNLEATYMDPQQRKLLEVTYECLENAGLSMEAVMGSDTAVYVGNFTVDYQTMQTRDPDYLHRYSATGSGTAIMANRISHVFDLRGPSFTLDTACSSSIYGLHNAVMALRNGDCEAAIVAGANLITSVEQHLGTMKGGVLSPTSTCHTFDASADGYGRAEAVNAIYIKPLSRALRDGDHIRAVIRGTAINSNGRTNGITQPSAAMQAAVIRKAYANAGLRMADTDYVECHGTGTAVGDPIEVEGIGKSFARDGDSTLMIGAVKTNIGHSEAASGLSAVIKAVLSFEKEMIPPTYGVTKLNPKLNLDVYNLQVVNEMSPWPRSLRRASINSFGYGGANAHVIMEAPESYLSGLDESMPEPGTLSSASDSESNASAHSGRHFVLPISANSQWSLDQRIKQITEYVKTHAAATLPSLANTLAKHRAHQKYRASMIVSKTHDEELVTDVFSPDERPAASPPPFAFVFTGQGAQYAGMGRELLLNNVSFCATIQRLDRILQDLPEQDQDGRGSRPAWTLEQTLLDPPETSMINDVTRSQPICTAVQVALVDLLADWNVFPEAVVGHSSGEIAAAYAAGQLSAAQAIKVAYFRGQAVGRLQTQGGMLAAGLSAEEAADLIAKTEGLPGRVCVACINAPESVTLSGELDAIDSLAKILQESGKFVRALKTGGRAYHSHMMQEVGALYEDMLAPVFASGSTDNENTGPSRRATMYSSVGSSAEDLAVLDHSGRRSSASYWRQNLETAVQFCAALTNLTASAKKLHLIEVGPHAALKGPIEQTRKKSGHDFLLSPTLLRGEDAEACIKRLAGQLFVRGFPLEWSVVNDHRQQGTMVPLYDLPPYPWDYTGSLLWSEPRPSVEQRNRQHMRHELLGARQIAGNDIDYTWRNLLRLSEVPWVRDHKLESQIVFPATGYLGIAMEALCQIRGVPMDELRSGFEFRSVNIGVAMVVPEQENDVEIHTTLSARKISTASTSSKWFDFSVSSWDSGTSTVHCSGSVRILDDEDKLSSRSGLVSVQDIGGYETWGSMSRWYARLAEAGLCFGPDFQSITAMTTDGARTRPDAISTTRLFQQTGQHNATKYPVHPLVIDACLQAGIFGGTAGDLNSLRAYLPVFIKSCRVRVPGTLHEHNPENAAIHTRTRTTGFGTKQIDCTLIQSSSGNALVDMEGVKLSLYSNGPVALVADNDGAATGDAPADESSMKREPCLSVRWKPDIVRLQPENTAEIKQYLEEIIEGFPADLNDHASMAYIVAMIDLASFKNPKMSVLELGGADGDCQVKRWLKALEAETTFPRCASWIGGQLDAEGKLQAAATESSSFDTVVISSLDASSHYMKLAASVVDLISSNSGVVIMRKVAGALETLQQAGLSVIDVGRGVLVGLRLLSLSSLAKRKAVVLVRPGDSENPDHLGHALAKYLKTQHSVFGDVRLTTLNDIEESGTEPSPSDVYISLLELKEEFLATMSPNDMNRLRRITDVATDLVWLTGAGMLGASPDPNLTLSSGLSRALMLEQPSLRYTVLDVGSSASTNVDEASLDALCANLAAALVPAHDMDDKEFCQSNGILHVSRFVADRANNSLFRRRVDPNEPLERVALGEVGLARLAIGSVGQTDTLHFAQETTLPGGASTPPGFVDIRTSAVSLNAKDIYTVSGRVETRTGTAAIEFSGVVVSVGEGVTDLAPGDHAVVLAPNRFATVERVPAWAAHKMLPSEDFCVMPTLPVAFGTALYALHDRAHIRSGESILVHSGAGAFGMATIMLAQRLGAVVYATVGSPAKKEHLVRELGLPAENIFSSRDDSFVQGIRAATGGRGVDIVINSLVGDLMHDSWDCIADFGRFVEVGKRELVDAGKLDMHVFTRNCSFTAFDLTELFFHKDQFYRDIWINKTKEALELYRTGAIRPVPIATFDVSKLSQAYRFFSGKDRIGKVVVSMQDSSSLIPVMPTLYQTTLRPEKAYLLVGCLGGLGRSLSRWMMSRGARHFVFLGRSGSDKPEARSLVDRLRGSGASVEVVRGDVSNQEDVDAAVDACAGRPIGGVVQAAMGLSEALFSSMTHKAWHTGIQPKWAGSWNLDRALARDGRDAHLDFFLLTSSVSGSVGTATESNYCAANGFLDAFARCRRSAGKPAVAVGLGMISEVGYLHENPEIEALLLRKGIQPLNEYEFLQVVDFALAPGATAPHILTGLEPFGLRELIRKGFDVENGTTQDPRCGFLAAALFADQEANKDASSAVAVSLTAAPAWLKALPAGAAAKALAAEADASTLSDAVLRLARKRFSNLILLPIEKIDDHKALPQFGLDSMIAAEYRTWFWTTFKVDVPFLDIMSPKKSLTVLSSFVEESMTSALANETCQEVVLWNIWAMEGNFDDNKADIQWL</sequence>
<dbReference type="InterPro" id="IPR014030">
    <property type="entry name" value="Ketoacyl_synth_N"/>
</dbReference>
<dbReference type="SUPFAM" id="SSF50129">
    <property type="entry name" value="GroES-like"/>
    <property type="match status" value="1"/>
</dbReference>
<dbReference type="Pfam" id="PF14765">
    <property type="entry name" value="PS-DH"/>
    <property type="match status" value="1"/>
</dbReference>
<proteinExistence type="predicted"/>
<dbReference type="InterPro" id="IPR020807">
    <property type="entry name" value="PKS_DH"/>
</dbReference>
<evidence type="ECO:0000256" key="7">
    <source>
        <dbReference type="PROSITE-ProRule" id="PRU01363"/>
    </source>
</evidence>
<dbReference type="InterPro" id="IPR020843">
    <property type="entry name" value="ER"/>
</dbReference>
<evidence type="ECO:0000256" key="6">
    <source>
        <dbReference type="ARBA" id="ARBA00023315"/>
    </source>
</evidence>
<dbReference type="SUPFAM" id="SSF55048">
    <property type="entry name" value="Probable ACP-binding domain of malonyl-CoA ACP transacylase"/>
    <property type="match status" value="1"/>
</dbReference>
<dbReference type="Pfam" id="PF02801">
    <property type="entry name" value="Ketoacyl-synt_C"/>
    <property type="match status" value="1"/>
</dbReference>
<dbReference type="Gene3D" id="3.40.366.10">
    <property type="entry name" value="Malonyl-Coenzyme A Acyl Carrier Protein, domain 2"/>
    <property type="match status" value="1"/>
</dbReference>
<feature type="domain" description="Ketosynthase family 3 (KS3)" evidence="9">
    <location>
        <begin position="72"/>
        <end position="494"/>
    </location>
</feature>
<dbReference type="CDD" id="cd05274">
    <property type="entry name" value="KR_FAS_SDR_x"/>
    <property type="match status" value="1"/>
</dbReference>
<dbReference type="Proteomes" id="UP000781932">
    <property type="component" value="Unassembled WGS sequence"/>
</dbReference>
<gene>
    <name evidence="11" type="ORF">CkaCkLH20_04115</name>
</gene>
<evidence type="ECO:0000313" key="12">
    <source>
        <dbReference type="Proteomes" id="UP000781932"/>
    </source>
</evidence>
<reference evidence="11" key="1">
    <citation type="submission" date="2020-03" db="EMBL/GenBank/DDBJ databases">
        <authorList>
            <person name="He L."/>
        </authorList>
    </citation>
    <scope>NUCLEOTIDE SEQUENCE</scope>
    <source>
        <strain evidence="11">CkLH20</strain>
    </source>
</reference>
<dbReference type="InterPro" id="IPR049900">
    <property type="entry name" value="PKS_mFAS_DH"/>
</dbReference>
<dbReference type="Pfam" id="PF21089">
    <property type="entry name" value="PKS_DH_N"/>
    <property type="match status" value="1"/>
</dbReference>
<organism evidence="11 12">
    <name type="scientific">Colletotrichum karsti</name>
    <dbReference type="NCBI Taxonomy" id="1095194"/>
    <lineage>
        <taxon>Eukaryota</taxon>
        <taxon>Fungi</taxon>
        <taxon>Dikarya</taxon>
        <taxon>Ascomycota</taxon>
        <taxon>Pezizomycotina</taxon>
        <taxon>Sordariomycetes</taxon>
        <taxon>Hypocreomycetidae</taxon>
        <taxon>Glomerellales</taxon>
        <taxon>Glomerellaceae</taxon>
        <taxon>Colletotrichum</taxon>
        <taxon>Colletotrichum boninense species complex</taxon>
    </lineage>
</organism>
<dbReference type="SMART" id="SM00822">
    <property type="entry name" value="PKS_KR"/>
    <property type="match status" value="1"/>
</dbReference>
<evidence type="ECO:0000313" key="11">
    <source>
        <dbReference type="EMBL" id="KAF9878623.1"/>
    </source>
</evidence>
<dbReference type="InterPro" id="IPR020841">
    <property type="entry name" value="PKS_Beta-ketoAc_synthase_dom"/>
</dbReference>
<dbReference type="InterPro" id="IPR014031">
    <property type="entry name" value="Ketoacyl_synth_C"/>
</dbReference>
<feature type="region of interest" description="C-terminal hotdog fold" evidence="7">
    <location>
        <begin position="1164"/>
        <end position="1323"/>
    </location>
</feature>
<dbReference type="GO" id="GO:0004315">
    <property type="term" value="F:3-oxoacyl-[acyl-carrier-protein] synthase activity"/>
    <property type="evidence" value="ECO:0007669"/>
    <property type="project" value="InterPro"/>
</dbReference>
<dbReference type="Pfam" id="PF08240">
    <property type="entry name" value="ADH_N"/>
    <property type="match status" value="1"/>
</dbReference>
<keyword evidence="12" id="KW-1185">Reference proteome</keyword>
<comment type="caution">
    <text evidence="11">The sequence shown here is derived from an EMBL/GenBank/DDBJ whole genome shotgun (WGS) entry which is preliminary data.</text>
</comment>
<keyword evidence="2" id="KW-0597">Phosphoprotein</keyword>
<dbReference type="Pfam" id="PF16197">
    <property type="entry name" value="KAsynt_C_assoc"/>
    <property type="match status" value="1"/>
</dbReference>
<dbReference type="EMBL" id="JAATWM020000010">
    <property type="protein sequence ID" value="KAF9878623.1"/>
    <property type="molecule type" value="Genomic_DNA"/>
</dbReference>
<evidence type="ECO:0000256" key="4">
    <source>
        <dbReference type="ARBA" id="ARBA00023002"/>
    </source>
</evidence>
<dbReference type="InterPro" id="IPR013968">
    <property type="entry name" value="PKS_KR"/>
</dbReference>
<dbReference type="InterPro" id="IPR018201">
    <property type="entry name" value="Ketoacyl_synth_AS"/>
</dbReference>
<dbReference type="Gene3D" id="3.40.50.720">
    <property type="entry name" value="NAD(P)-binding Rossmann-like Domain"/>
    <property type="match status" value="3"/>
</dbReference>
<dbReference type="Pfam" id="PF23114">
    <property type="entry name" value="NAD-bd_HRPKS_sdrA"/>
    <property type="match status" value="1"/>
</dbReference>
<accession>A0A9P6LMA4</accession>
<keyword evidence="5" id="KW-0511">Multifunctional enzyme</keyword>
<keyword evidence="1" id="KW-0596">Phosphopantetheine</keyword>
<dbReference type="CDD" id="cd05195">
    <property type="entry name" value="enoyl_red"/>
    <property type="match status" value="1"/>
</dbReference>
<dbReference type="Gene3D" id="3.10.129.110">
    <property type="entry name" value="Polyketide synthase dehydratase"/>
    <property type="match status" value="1"/>
</dbReference>
<dbReference type="FunFam" id="3.40.50.720:FF:000209">
    <property type="entry name" value="Polyketide synthase Pks12"/>
    <property type="match status" value="1"/>
</dbReference>
<feature type="active site" description="Proton donor; for dehydratase activity" evidence="7">
    <location>
        <position position="1232"/>
    </location>
</feature>
<dbReference type="OrthoDB" id="329835at2759"/>
<dbReference type="InterPro" id="IPR013154">
    <property type="entry name" value="ADH-like_N"/>
</dbReference>
<dbReference type="Gene3D" id="3.40.47.10">
    <property type="match status" value="1"/>
</dbReference>
<dbReference type="SMART" id="SM00827">
    <property type="entry name" value="PKS_AT"/>
    <property type="match status" value="1"/>
</dbReference>
<dbReference type="SUPFAM" id="SSF47336">
    <property type="entry name" value="ACP-like"/>
    <property type="match status" value="1"/>
</dbReference>
<keyword evidence="6" id="KW-0012">Acyltransferase</keyword>
<dbReference type="InterPro" id="IPR011032">
    <property type="entry name" value="GroES-like_sf"/>
</dbReference>
<evidence type="ECO:0000256" key="3">
    <source>
        <dbReference type="ARBA" id="ARBA00022679"/>
    </source>
</evidence>
<dbReference type="PROSITE" id="PS52004">
    <property type="entry name" value="KS3_2"/>
    <property type="match status" value="1"/>
</dbReference>
<dbReference type="InterPro" id="IPR056501">
    <property type="entry name" value="NAD-bd_HRPKS_sdrA"/>
</dbReference>
<dbReference type="GeneID" id="62159908"/>
<dbReference type="PANTHER" id="PTHR43775:SF50">
    <property type="entry name" value="HIGHLY REDUCING POLYKETIDE SYNTHASE SRDA"/>
    <property type="match status" value="1"/>
</dbReference>
<dbReference type="InterPro" id="IPR049552">
    <property type="entry name" value="PKS_DH_N"/>
</dbReference>
<name>A0A9P6LMA4_9PEZI</name>
<evidence type="ECO:0000256" key="1">
    <source>
        <dbReference type="ARBA" id="ARBA00022450"/>
    </source>
</evidence>
<feature type="active site" description="Proton acceptor; for dehydratase activity" evidence="7">
    <location>
        <position position="1044"/>
    </location>
</feature>
<dbReference type="PANTHER" id="PTHR43775">
    <property type="entry name" value="FATTY ACID SYNTHASE"/>
    <property type="match status" value="1"/>
</dbReference>
<dbReference type="InterPro" id="IPR036736">
    <property type="entry name" value="ACP-like_sf"/>
</dbReference>
<dbReference type="SMART" id="SM00825">
    <property type="entry name" value="PKS_KS"/>
    <property type="match status" value="1"/>
</dbReference>
<dbReference type="InterPro" id="IPR016035">
    <property type="entry name" value="Acyl_Trfase/lysoPLipase"/>
</dbReference>
<dbReference type="GO" id="GO:0016491">
    <property type="term" value="F:oxidoreductase activity"/>
    <property type="evidence" value="ECO:0007669"/>
    <property type="project" value="UniProtKB-KW"/>
</dbReference>
<dbReference type="Pfam" id="PF08659">
    <property type="entry name" value="KR"/>
    <property type="match status" value="1"/>
</dbReference>
<feature type="domain" description="PKS/mFAS DH" evidence="10">
    <location>
        <begin position="1012"/>
        <end position="1323"/>
    </location>
</feature>
<dbReference type="InterPro" id="IPR042104">
    <property type="entry name" value="PKS_dehydratase_sf"/>
</dbReference>
<keyword evidence="4" id="KW-0560">Oxidoreductase</keyword>
<feature type="compositionally biased region" description="Low complexity" evidence="8">
    <location>
        <begin position="513"/>
        <end position="523"/>
    </location>
</feature>
<dbReference type="GO" id="GO:1901336">
    <property type="term" value="P:lactone biosynthetic process"/>
    <property type="evidence" value="ECO:0007669"/>
    <property type="project" value="UniProtKB-ARBA"/>
</dbReference>
<protein>
    <submittedName>
        <fullName evidence="11">Polyketide synthase</fullName>
    </submittedName>
</protein>
<dbReference type="PROSITE" id="PS00606">
    <property type="entry name" value="KS3_1"/>
    <property type="match status" value="1"/>
</dbReference>
<dbReference type="Pfam" id="PF00109">
    <property type="entry name" value="ketoacyl-synt"/>
    <property type="match status" value="1"/>
</dbReference>
<dbReference type="CDD" id="cd00833">
    <property type="entry name" value="PKS"/>
    <property type="match status" value="1"/>
</dbReference>
<feature type="region of interest" description="N-terminal hotdog fold" evidence="7">
    <location>
        <begin position="1012"/>
        <end position="1148"/>
    </location>
</feature>
<dbReference type="SUPFAM" id="SSF52151">
    <property type="entry name" value="FabD/lysophospholipase-like"/>
    <property type="match status" value="1"/>
</dbReference>
<feature type="region of interest" description="Disordered" evidence="8">
    <location>
        <begin position="34"/>
        <end position="61"/>
    </location>
</feature>
<dbReference type="InterPro" id="IPR016039">
    <property type="entry name" value="Thiolase-like"/>
</dbReference>
<dbReference type="InterPro" id="IPR050091">
    <property type="entry name" value="PKS_NRPS_Biosynth_Enz"/>
</dbReference>
<evidence type="ECO:0000256" key="5">
    <source>
        <dbReference type="ARBA" id="ARBA00023268"/>
    </source>
</evidence>
<evidence type="ECO:0000259" key="10">
    <source>
        <dbReference type="PROSITE" id="PS52019"/>
    </source>
</evidence>
<dbReference type="InterPro" id="IPR001227">
    <property type="entry name" value="Ac_transferase_dom_sf"/>
</dbReference>
<keyword evidence="3" id="KW-0808">Transferase</keyword>
<dbReference type="GO" id="GO:0006633">
    <property type="term" value="P:fatty acid biosynthetic process"/>
    <property type="evidence" value="ECO:0007669"/>
    <property type="project" value="InterPro"/>
</dbReference>
<dbReference type="PROSITE" id="PS52019">
    <property type="entry name" value="PKS_MFAS_DH"/>
    <property type="match status" value="1"/>
</dbReference>
<dbReference type="SMART" id="SM00826">
    <property type="entry name" value="PKS_DH"/>
    <property type="match status" value="1"/>
</dbReference>